<keyword evidence="3" id="KW-0677">Repeat</keyword>
<evidence type="ECO:0000256" key="6">
    <source>
        <dbReference type="ARBA" id="ARBA00023163"/>
    </source>
</evidence>
<dbReference type="CDD" id="cd16320">
    <property type="entry name" value="MraZ_N"/>
    <property type="match status" value="1"/>
</dbReference>
<accession>A0ABY7JZN6</accession>
<dbReference type="InterPro" id="IPR035642">
    <property type="entry name" value="MraZ_N"/>
</dbReference>
<dbReference type="InterPro" id="IPR038619">
    <property type="entry name" value="MraZ_sf"/>
</dbReference>
<dbReference type="PANTHER" id="PTHR34701:SF1">
    <property type="entry name" value="TRANSCRIPTIONAL REGULATOR MRAZ"/>
    <property type="match status" value="1"/>
</dbReference>
<dbReference type="Pfam" id="PF02381">
    <property type="entry name" value="MraZ"/>
    <property type="match status" value="2"/>
</dbReference>
<evidence type="ECO:0000256" key="5">
    <source>
        <dbReference type="ARBA" id="ARBA00023125"/>
    </source>
</evidence>
<feature type="domain" description="SpoVT-AbrB" evidence="8">
    <location>
        <begin position="6"/>
        <end position="48"/>
    </location>
</feature>
<evidence type="ECO:0000256" key="7">
    <source>
        <dbReference type="HAMAP-Rule" id="MF_01008"/>
    </source>
</evidence>
<evidence type="ECO:0000256" key="3">
    <source>
        <dbReference type="ARBA" id="ARBA00022737"/>
    </source>
</evidence>
<comment type="similarity">
    <text evidence="7">Belongs to the MraZ family.</text>
</comment>
<dbReference type="InterPro" id="IPR020603">
    <property type="entry name" value="MraZ_dom"/>
</dbReference>
<organism evidence="9 10">
    <name type="scientific">Jatrophihabitans cynanchi</name>
    <dbReference type="NCBI Taxonomy" id="2944128"/>
    <lineage>
        <taxon>Bacteria</taxon>
        <taxon>Bacillati</taxon>
        <taxon>Actinomycetota</taxon>
        <taxon>Actinomycetes</taxon>
        <taxon>Jatrophihabitantales</taxon>
        <taxon>Jatrophihabitantaceae</taxon>
        <taxon>Jatrophihabitans</taxon>
    </lineage>
</organism>
<dbReference type="Gene3D" id="3.40.1550.20">
    <property type="entry name" value="Transcriptional regulator MraZ domain"/>
    <property type="match status" value="1"/>
</dbReference>
<comment type="subunit">
    <text evidence="7">Forms oligomers.</text>
</comment>
<feature type="domain" description="SpoVT-AbrB" evidence="8">
    <location>
        <begin position="77"/>
        <end position="120"/>
    </location>
</feature>
<dbReference type="InterPro" id="IPR007159">
    <property type="entry name" value="SpoVT-AbrB_dom"/>
</dbReference>
<gene>
    <name evidence="7 9" type="primary">mraZ</name>
    <name evidence="9" type="ORF">M6B22_20035</name>
</gene>
<evidence type="ECO:0000259" key="8">
    <source>
        <dbReference type="PROSITE" id="PS51740"/>
    </source>
</evidence>
<keyword evidence="2 7" id="KW-0963">Cytoplasm</keyword>
<keyword evidence="6 7" id="KW-0804">Transcription</keyword>
<protein>
    <recommendedName>
        <fullName evidence="1 7">Transcriptional regulator MraZ</fullName>
    </recommendedName>
</protein>
<sequence>MLFLGTHSPRLDDKGRLALPAKFRPDLEGGLVICKGQERCLYVFPTAQFATFTQGLADAPITDARARHYGRTLFASASNEIPDAQGRITVPPPLRSYAGLSKDCVVIGANNRVEIWDAQAWQQWSEQADEAFAQVAEEVLPGIF</sequence>
<evidence type="ECO:0000256" key="1">
    <source>
        <dbReference type="ARBA" id="ARBA00013860"/>
    </source>
</evidence>
<comment type="subcellular location">
    <subcellularLocation>
        <location evidence="7">Cytoplasm</location>
        <location evidence="7">Nucleoid</location>
    </subcellularLocation>
</comment>
<dbReference type="NCBIfam" id="TIGR00242">
    <property type="entry name" value="division/cell wall cluster transcriptional repressor MraZ"/>
    <property type="match status" value="1"/>
</dbReference>
<reference evidence="9" key="1">
    <citation type="submission" date="2022-05" db="EMBL/GenBank/DDBJ databases">
        <title>Jatrophihabitans sp. SB3-54 whole genome sequence.</title>
        <authorList>
            <person name="Suh M.K."/>
            <person name="Eom M.K."/>
            <person name="Kim J.S."/>
            <person name="Kim H.S."/>
            <person name="Do H.E."/>
            <person name="Shin Y.K."/>
            <person name="Lee J.-S."/>
        </authorList>
    </citation>
    <scope>NUCLEOTIDE SEQUENCE</scope>
    <source>
        <strain evidence="9">SB3-54</strain>
    </source>
</reference>
<dbReference type="InterPro" id="IPR037914">
    <property type="entry name" value="SpoVT-AbrB_sf"/>
</dbReference>
<dbReference type="InterPro" id="IPR003444">
    <property type="entry name" value="MraZ"/>
</dbReference>
<dbReference type="InterPro" id="IPR035644">
    <property type="entry name" value="MraZ_C"/>
</dbReference>
<dbReference type="SUPFAM" id="SSF89447">
    <property type="entry name" value="AbrB/MazE/MraZ-like"/>
    <property type="match status" value="1"/>
</dbReference>
<name>A0ABY7JZN6_9ACTN</name>
<dbReference type="PROSITE" id="PS51740">
    <property type="entry name" value="SPOVT_ABRB"/>
    <property type="match status" value="2"/>
</dbReference>
<dbReference type="Proteomes" id="UP001164693">
    <property type="component" value="Chromosome"/>
</dbReference>
<evidence type="ECO:0000313" key="10">
    <source>
        <dbReference type="Proteomes" id="UP001164693"/>
    </source>
</evidence>
<evidence type="ECO:0000313" key="9">
    <source>
        <dbReference type="EMBL" id="WAX56792.1"/>
    </source>
</evidence>
<dbReference type="CDD" id="cd16321">
    <property type="entry name" value="MraZ_C"/>
    <property type="match status" value="1"/>
</dbReference>
<dbReference type="PANTHER" id="PTHR34701">
    <property type="entry name" value="TRANSCRIPTIONAL REGULATOR MRAZ"/>
    <property type="match status" value="1"/>
</dbReference>
<keyword evidence="10" id="KW-1185">Reference proteome</keyword>
<dbReference type="EMBL" id="CP097463">
    <property type="protein sequence ID" value="WAX56792.1"/>
    <property type="molecule type" value="Genomic_DNA"/>
</dbReference>
<evidence type="ECO:0000256" key="4">
    <source>
        <dbReference type="ARBA" id="ARBA00023015"/>
    </source>
</evidence>
<evidence type="ECO:0000256" key="2">
    <source>
        <dbReference type="ARBA" id="ARBA00022490"/>
    </source>
</evidence>
<proteinExistence type="inferred from homology"/>
<keyword evidence="4 7" id="KW-0805">Transcription regulation</keyword>
<dbReference type="HAMAP" id="MF_01008">
    <property type="entry name" value="MraZ"/>
    <property type="match status" value="1"/>
</dbReference>
<keyword evidence="5 7" id="KW-0238">DNA-binding</keyword>